<dbReference type="Pfam" id="PF01636">
    <property type="entry name" value="APH"/>
    <property type="match status" value="1"/>
</dbReference>
<dbReference type="KEGG" id="msaa:QYS49_07120"/>
<evidence type="ECO:0000259" key="1">
    <source>
        <dbReference type="Pfam" id="PF01636"/>
    </source>
</evidence>
<dbReference type="SUPFAM" id="SSF56112">
    <property type="entry name" value="Protein kinase-like (PK-like)"/>
    <property type="match status" value="1"/>
</dbReference>
<dbReference type="InterPro" id="IPR002575">
    <property type="entry name" value="Aminoglycoside_PTrfase"/>
</dbReference>
<evidence type="ECO:0000313" key="2">
    <source>
        <dbReference type="EMBL" id="WKK76996.1"/>
    </source>
</evidence>
<dbReference type="PANTHER" id="PTHR43883">
    <property type="entry name" value="SLR0207 PROTEIN"/>
    <property type="match status" value="1"/>
</dbReference>
<accession>A0AA49JBR3</accession>
<dbReference type="InterPro" id="IPR052732">
    <property type="entry name" value="Cell-binding_unc_protein"/>
</dbReference>
<organism evidence="2 3">
    <name type="scientific">Marivirga salinarum</name>
    <dbReference type="NCBI Taxonomy" id="3059078"/>
    <lineage>
        <taxon>Bacteria</taxon>
        <taxon>Pseudomonadati</taxon>
        <taxon>Bacteroidota</taxon>
        <taxon>Cytophagia</taxon>
        <taxon>Cytophagales</taxon>
        <taxon>Marivirgaceae</taxon>
        <taxon>Marivirga</taxon>
    </lineage>
</organism>
<keyword evidence="3" id="KW-1185">Reference proteome</keyword>
<reference evidence="2 3" key="1">
    <citation type="submission" date="2023-08" db="EMBL/GenBank/DDBJ databases">
        <title>Comparative genomics and taxonomic characterization of three novel marine species of genus Marivirga.</title>
        <authorList>
            <person name="Muhammad N."/>
            <person name="Kim S.-G."/>
        </authorList>
    </citation>
    <scope>NUCLEOTIDE SEQUENCE [LARGE SCALE GENOMIC DNA]</scope>
    <source>
        <strain evidence="2 3">BDSF4-3</strain>
    </source>
</reference>
<name>A0AA49JBR3_9BACT</name>
<dbReference type="InterPro" id="IPR011009">
    <property type="entry name" value="Kinase-like_dom_sf"/>
</dbReference>
<dbReference type="Proteomes" id="UP001230496">
    <property type="component" value="Chromosome"/>
</dbReference>
<dbReference type="EMBL" id="CP129971">
    <property type="protein sequence ID" value="WKK76996.1"/>
    <property type="molecule type" value="Genomic_DNA"/>
</dbReference>
<sequence>MKPSDIRQLASKGSFGKKPIKASIIETHISWVLLNEDFAFKIKKPVKLTFLNFSTLNLRRHYCMRELFLNQSYSNIYLDVLPIRKEDNNWTIGDGNGDIIDYTVRMKRLQNEKKMDVMLNDDKLNKKHIEQLSKTISSIHQEAEIVKTDFNLTNLKELFNGFVDIKPLVLKYFYVRDANLIDRSIAWSNKFLESHEVRMKQRRKEGFIRLLHGDLHCGNIFISNPPVIFDCIEFDDNLRQIDLLSEIGFLCMDIEAHDEPNLSDYFVEKYNKLFNVIQTKEDYEILHYYKCFRATIRAKVSILSAVQQQNSSKLKEALSKAKTYLRLLKTYLPSKVYIN</sequence>
<dbReference type="AlphaFoldDB" id="A0AA49JBR3"/>
<protein>
    <submittedName>
        <fullName evidence="2">Phosphotransferase</fullName>
    </submittedName>
</protein>
<evidence type="ECO:0000313" key="3">
    <source>
        <dbReference type="Proteomes" id="UP001230496"/>
    </source>
</evidence>
<feature type="domain" description="Aminoglycoside phosphotransferase" evidence="1">
    <location>
        <begin position="193"/>
        <end position="271"/>
    </location>
</feature>
<proteinExistence type="predicted"/>
<gene>
    <name evidence="2" type="ORF">QYS49_07120</name>
</gene>
<dbReference type="RefSeq" id="WP_308349983.1">
    <property type="nucleotide sequence ID" value="NZ_CP129971.1"/>
</dbReference>
<dbReference type="PANTHER" id="PTHR43883:SF1">
    <property type="entry name" value="GLUCONOKINASE"/>
    <property type="match status" value="1"/>
</dbReference>